<sequence>MLITKYNLTHNPVNHNTDRPLQYLYPLDVGLLHIFVGVMLKNRSNSIGSTLMVASIDPTTAKCSSAISVHRFASVPPCAHLMPTDRHTMS</sequence>
<evidence type="ECO:0000313" key="2">
    <source>
        <dbReference type="Proteomes" id="UP000298061"/>
    </source>
</evidence>
<reference evidence="1 2" key="1">
    <citation type="submission" date="2019-02" db="EMBL/GenBank/DDBJ databases">
        <title>Genome sequencing of the rare red list fungi Hericium alpestre (H. flagellum).</title>
        <authorList>
            <person name="Buettner E."/>
            <person name="Kellner H."/>
        </authorList>
    </citation>
    <scope>NUCLEOTIDE SEQUENCE [LARGE SCALE GENOMIC DNA]</scope>
    <source>
        <strain evidence="1 2">DSM 108284</strain>
    </source>
</reference>
<proteinExistence type="predicted"/>
<protein>
    <submittedName>
        <fullName evidence="1">Uncharacterized protein</fullName>
    </submittedName>
</protein>
<accession>A0A4Y9ZEN7</accession>
<comment type="caution">
    <text evidence="1">The sequence shown here is derived from an EMBL/GenBank/DDBJ whole genome shotgun (WGS) entry which is preliminary data.</text>
</comment>
<dbReference type="EMBL" id="SFCI01003129">
    <property type="protein sequence ID" value="TFY73235.1"/>
    <property type="molecule type" value="Genomic_DNA"/>
</dbReference>
<name>A0A4Y9ZEN7_9AGAM</name>
<evidence type="ECO:0000313" key="1">
    <source>
        <dbReference type="EMBL" id="TFY73235.1"/>
    </source>
</evidence>
<gene>
    <name evidence="1" type="ORF">EWM64_g10777</name>
</gene>
<keyword evidence="2" id="KW-1185">Reference proteome</keyword>
<organism evidence="1 2">
    <name type="scientific">Hericium alpestre</name>
    <dbReference type="NCBI Taxonomy" id="135208"/>
    <lineage>
        <taxon>Eukaryota</taxon>
        <taxon>Fungi</taxon>
        <taxon>Dikarya</taxon>
        <taxon>Basidiomycota</taxon>
        <taxon>Agaricomycotina</taxon>
        <taxon>Agaricomycetes</taxon>
        <taxon>Russulales</taxon>
        <taxon>Hericiaceae</taxon>
        <taxon>Hericium</taxon>
    </lineage>
</organism>
<dbReference type="AlphaFoldDB" id="A0A4Y9ZEN7"/>
<dbReference type="Proteomes" id="UP000298061">
    <property type="component" value="Unassembled WGS sequence"/>
</dbReference>